<proteinExistence type="predicted"/>
<protein>
    <submittedName>
        <fullName evidence="1">Uncharacterized protein</fullName>
    </submittedName>
</protein>
<gene>
    <name evidence="1" type="ORF">HPB49_008441</name>
</gene>
<dbReference type="Proteomes" id="UP000821865">
    <property type="component" value="Chromosome 3"/>
</dbReference>
<dbReference type="EMBL" id="CM023472">
    <property type="protein sequence ID" value="KAH7959122.1"/>
    <property type="molecule type" value="Genomic_DNA"/>
</dbReference>
<organism evidence="1 2">
    <name type="scientific">Dermacentor silvarum</name>
    <name type="common">Tick</name>
    <dbReference type="NCBI Taxonomy" id="543639"/>
    <lineage>
        <taxon>Eukaryota</taxon>
        <taxon>Metazoa</taxon>
        <taxon>Ecdysozoa</taxon>
        <taxon>Arthropoda</taxon>
        <taxon>Chelicerata</taxon>
        <taxon>Arachnida</taxon>
        <taxon>Acari</taxon>
        <taxon>Parasitiformes</taxon>
        <taxon>Ixodida</taxon>
        <taxon>Ixodoidea</taxon>
        <taxon>Ixodidae</taxon>
        <taxon>Rhipicephalinae</taxon>
        <taxon>Dermacentor</taxon>
    </lineage>
</organism>
<comment type="caution">
    <text evidence="1">The sequence shown here is derived from an EMBL/GenBank/DDBJ whole genome shotgun (WGS) entry which is preliminary data.</text>
</comment>
<name>A0ACB8D3Y0_DERSI</name>
<sequence>MASAGDSYKPAGRKLAEWSMASHLPRLPNVDHKIIIRPKEGLTLTKLSVPVVGGAIRMAAAILWRKDQEEDRIILNDKQGTLICSTPNRDDANKMLGLKSVKLDGKEYGV</sequence>
<accession>A0ACB8D3Y0</accession>
<reference evidence="1" key="1">
    <citation type="submission" date="2020-05" db="EMBL/GenBank/DDBJ databases">
        <title>Large-scale comparative analyses of tick genomes elucidate their genetic diversity and vector capacities.</title>
        <authorList>
            <person name="Jia N."/>
            <person name="Wang J."/>
            <person name="Shi W."/>
            <person name="Du L."/>
            <person name="Sun Y."/>
            <person name="Zhan W."/>
            <person name="Jiang J."/>
            <person name="Wang Q."/>
            <person name="Zhang B."/>
            <person name="Ji P."/>
            <person name="Sakyi L.B."/>
            <person name="Cui X."/>
            <person name="Yuan T."/>
            <person name="Jiang B."/>
            <person name="Yang W."/>
            <person name="Lam T.T.-Y."/>
            <person name="Chang Q."/>
            <person name="Ding S."/>
            <person name="Wang X."/>
            <person name="Zhu J."/>
            <person name="Ruan X."/>
            <person name="Zhao L."/>
            <person name="Wei J."/>
            <person name="Que T."/>
            <person name="Du C."/>
            <person name="Cheng J."/>
            <person name="Dai P."/>
            <person name="Han X."/>
            <person name="Huang E."/>
            <person name="Gao Y."/>
            <person name="Liu J."/>
            <person name="Shao H."/>
            <person name="Ye R."/>
            <person name="Li L."/>
            <person name="Wei W."/>
            <person name="Wang X."/>
            <person name="Wang C."/>
            <person name="Yang T."/>
            <person name="Huo Q."/>
            <person name="Li W."/>
            <person name="Guo W."/>
            <person name="Chen H."/>
            <person name="Zhou L."/>
            <person name="Ni X."/>
            <person name="Tian J."/>
            <person name="Zhou Y."/>
            <person name="Sheng Y."/>
            <person name="Liu T."/>
            <person name="Pan Y."/>
            <person name="Xia L."/>
            <person name="Li J."/>
            <person name="Zhao F."/>
            <person name="Cao W."/>
        </authorList>
    </citation>
    <scope>NUCLEOTIDE SEQUENCE</scope>
    <source>
        <strain evidence="1">Dsil-2018</strain>
    </source>
</reference>
<evidence type="ECO:0000313" key="1">
    <source>
        <dbReference type="EMBL" id="KAH7959122.1"/>
    </source>
</evidence>
<evidence type="ECO:0000313" key="2">
    <source>
        <dbReference type="Proteomes" id="UP000821865"/>
    </source>
</evidence>
<keyword evidence="2" id="KW-1185">Reference proteome</keyword>